<dbReference type="InterPro" id="IPR000182">
    <property type="entry name" value="GNAT_dom"/>
</dbReference>
<dbReference type="PANTHER" id="PTHR43072:SF8">
    <property type="entry name" value="ACYLTRANSFERASE FABY-RELATED"/>
    <property type="match status" value="1"/>
</dbReference>
<proteinExistence type="predicted"/>
<dbReference type="EMBL" id="RJVG01000001">
    <property type="protein sequence ID" value="ROR31709.1"/>
    <property type="molecule type" value="Genomic_DNA"/>
</dbReference>
<dbReference type="AlphaFoldDB" id="A0A3N1XYQ8"/>
<keyword evidence="3" id="KW-1185">Reference proteome</keyword>
<dbReference type="PROSITE" id="PS51186">
    <property type="entry name" value="GNAT"/>
    <property type="match status" value="1"/>
</dbReference>
<organism evidence="2 3">
    <name type="scientific">Mobilisporobacter senegalensis</name>
    <dbReference type="NCBI Taxonomy" id="1329262"/>
    <lineage>
        <taxon>Bacteria</taxon>
        <taxon>Bacillati</taxon>
        <taxon>Bacillota</taxon>
        <taxon>Clostridia</taxon>
        <taxon>Lachnospirales</taxon>
        <taxon>Lachnospiraceae</taxon>
        <taxon>Mobilisporobacter</taxon>
    </lineage>
</organism>
<name>A0A3N1XYQ8_9FIRM</name>
<dbReference type="InterPro" id="IPR016181">
    <property type="entry name" value="Acyl_CoA_acyltransferase"/>
</dbReference>
<evidence type="ECO:0000259" key="1">
    <source>
        <dbReference type="PROSITE" id="PS51186"/>
    </source>
</evidence>
<evidence type="ECO:0000313" key="3">
    <source>
        <dbReference type="Proteomes" id="UP000273083"/>
    </source>
</evidence>
<reference evidence="2 3" key="1">
    <citation type="submission" date="2018-11" db="EMBL/GenBank/DDBJ databases">
        <title>Genomic Encyclopedia of Type Strains, Phase IV (KMG-IV): sequencing the most valuable type-strain genomes for metagenomic binning, comparative biology and taxonomic classification.</title>
        <authorList>
            <person name="Goeker M."/>
        </authorList>
    </citation>
    <scope>NUCLEOTIDE SEQUENCE [LARGE SCALE GENOMIC DNA]</scope>
    <source>
        <strain evidence="2 3">DSM 26537</strain>
    </source>
</reference>
<evidence type="ECO:0000313" key="2">
    <source>
        <dbReference type="EMBL" id="ROR31709.1"/>
    </source>
</evidence>
<comment type="caution">
    <text evidence="2">The sequence shown here is derived from an EMBL/GenBank/DDBJ whole genome shotgun (WGS) entry which is preliminary data.</text>
</comment>
<dbReference type="Gene3D" id="3.40.630.30">
    <property type="match status" value="1"/>
</dbReference>
<feature type="domain" description="N-acetyltransferase" evidence="1">
    <location>
        <begin position="3"/>
        <end position="164"/>
    </location>
</feature>
<dbReference type="PANTHER" id="PTHR43072">
    <property type="entry name" value="N-ACETYLTRANSFERASE"/>
    <property type="match status" value="1"/>
</dbReference>
<protein>
    <submittedName>
        <fullName evidence="2">Phosphinothricin acetyltransferase</fullName>
    </submittedName>
</protein>
<dbReference type="GO" id="GO:0016747">
    <property type="term" value="F:acyltransferase activity, transferring groups other than amino-acyl groups"/>
    <property type="evidence" value="ECO:0007669"/>
    <property type="project" value="InterPro"/>
</dbReference>
<gene>
    <name evidence="2" type="ORF">EDD66_101327</name>
</gene>
<dbReference type="SUPFAM" id="SSF55729">
    <property type="entry name" value="Acyl-CoA N-acyltransferases (Nat)"/>
    <property type="match status" value="1"/>
</dbReference>
<accession>A0A3N1XYQ8</accession>
<dbReference type="Pfam" id="PF13420">
    <property type="entry name" value="Acetyltransf_4"/>
    <property type="match status" value="1"/>
</dbReference>
<dbReference type="Proteomes" id="UP000273083">
    <property type="component" value="Unassembled WGS sequence"/>
</dbReference>
<sequence length="189" mass="22091">MSERIRIANEGDVEEILNIYGYYINSTAITFEYEVPSLSEFKKRMEKVQKQFPWLVYEKDGAIIGYAYASLHKERAAYQWNVELSIYLSNNNTGNRVGTRLYESLLNIVTYQGYKNAYGCITLPNERSIALHKRFGFEEIGVFHNAGNKFNRWHDVIWLGKQLKEYEDIPEQPIQIGKLDEHIIKELIG</sequence>
<keyword evidence="2" id="KW-0808">Transferase</keyword>
<dbReference type="OrthoDB" id="9798006at2"/>
<dbReference type="RefSeq" id="WP_123607798.1">
    <property type="nucleotide sequence ID" value="NZ_RJVG01000001.1"/>
</dbReference>